<dbReference type="PRINTS" id="PR01011">
    <property type="entry name" value="GLUTPROXDASE"/>
</dbReference>
<evidence type="ECO:0000313" key="6">
    <source>
        <dbReference type="EMBL" id="MEQ2440946.1"/>
    </source>
</evidence>
<keyword evidence="7" id="KW-1185">Reference proteome</keyword>
<evidence type="ECO:0000256" key="1">
    <source>
        <dbReference type="ARBA" id="ARBA00006926"/>
    </source>
</evidence>
<feature type="domain" description="Thioredoxin" evidence="5">
    <location>
        <begin position="1"/>
        <end position="180"/>
    </location>
</feature>
<dbReference type="PROSITE" id="PS51352">
    <property type="entry name" value="THIOREDOXIN_2"/>
    <property type="match status" value="1"/>
</dbReference>
<comment type="caution">
    <text evidence="6">The sequence shown here is derived from an EMBL/GenBank/DDBJ whole genome shotgun (WGS) entry which is preliminary data.</text>
</comment>
<dbReference type="RefSeq" id="WP_349219756.1">
    <property type="nucleotide sequence ID" value="NZ_JBBMFD010000015.1"/>
</dbReference>
<sequence length="180" mass="20378">MNVYDFKVKKMDGSEVSLRDYEGKVLLIVNTASKCGFTPQFAELEALYQNYKDKGLVVLGFPCNQFKEQDPGSNEEIMEFCTRNYGVTFPMFAKIDVNGPNAAPLFRFLTAHTTFEGFDMSHPIGPVLDELLSKDGDYKADNQIKWNFTKFLITKTGEIVKRFEPTTTPAQMESSIQSLL</sequence>
<dbReference type="Proteomes" id="UP001489509">
    <property type="component" value="Unassembled WGS sequence"/>
</dbReference>
<evidence type="ECO:0000313" key="7">
    <source>
        <dbReference type="Proteomes" id="UP001489509"/>
    </source>
</evidence>
<organism evidence="6 7">
    <name type="scientific">Solibaculum intestinale</name>
    <dbReference type="NCBI Taxonomy" id="3133165"/>
    <lineage>
        <taxon>Bacteria</taxon>
        <taxon>Bacillati</taxon>
        <taxon>Bacillota</taxon>
        <taxon>Clostridia</taxon>
        <taxon>Eubacteriales</taxon>
        <taxon>Oscillospiraceae</taxon>
        <taxon>Solibaculum</taxon>
    </lineage>
</organism>
<dbReference type="Gene3D" id="3.40.30.10">
    <property type="entry name" value="Glutaredoxin"/>
    <property type="match status" value="1"/>
</dbReference>
<gene>
    <name evidence="6" type="ORF">WMO26_08925</name>
</gene>
<dbReference type="CDD" id="cd00340">
    <property type="entry name" value="GSH_Peroxidase"/>
    <property type="match status" value="1"/>
</dbReference>
<dbReference type="PANTHER" id="PTHR11592">
    <property type="entry name" value="GLUTATHIONE PEROXIDASE"/>
    <property type="match status" value="1"/>
</dbReference>
<proteinExistence type="inferred from homology"/>
<dbReference type="InterPro" id="IPR029759">
    <property type="entry name" value="GPX_AS"/>
</dbReference>
<keyword evidence="2 4" id="KW-0575">Peroxidase</keyword>
<name>A0ABV1E0U8_9FIRM</name>
<accession>A0ABV1E0U8</accession>
<evidence type="ECO:0000256" key="4">
    <source>
        <dbReference type="RuleBase" id="RU000499"/>
    </source>
</evidence>
<dbReference type="SUPFAM" id="SSF52833">
    <property type="entry name" value="Thioredoxin-like"/>
    <property type="match status" value="1"/>
</dbReference>
<reference evidence="6 7" key="1">
    <citation type="submission" date="2024-03" db="EMBL/GenBank/DDBJ databases">
        <title>Human intestinal bacterial collection.</title>
        <authorList>
            <person name="Pauvert C."/>
            <person name="Hitch T.C.A."/>
            <person name="Clavel T."/>
        </authorList>
    </citation>
    <scope>NUCLEOTIDE SEQUENCE [LARGE SCALE GENOMIC DNA]</scope>
    <source>
        <strain evidence="6 7">CLA-JM-H44</strain>
    </source>
</reference>
<evidence type="ECO:0000256" key="2">
    <source>
        <dbReference type="ARBA" id="ARBA00022559"/>
    </source>
</evidence>
<dbReference type="PIRSF" id="PIRSF000303">
    <property type="entry name" value="Glutathion_perox"/>
    <property type="match status" value="1"/>
</dbReference>
<protein>
    <recommendedName>
        <fullName evidence="4">Glutathione peroxidase</fullName>
    </recommendedName>
</protein>
<dbReference type="PANTHER" id="PTHR11592:SF78">
    <property type="entry name" value="GLUTATHIONE PEROXIDASE"/>
    <property type="match status" value="1"/>
</dbReference>
<dbReference type="InterPro" id="IPR013766">
    <property type="entry name" value="Thioredoxin_domain"/>
</dbReference>
<evidence type="ECO:0000256" key="3">
    <source>
        <dbReference type="ARBA" id="ARBA00023002"/>
    </source>
</evidence>
<dbReference type="PROSITE" id="PS00460">
    <property type="entry name" value="GLUTATHIONE_PEROXID_1"/>
    <property type="match status" value="1"/>
</dbReference>
<dbReference type="GO" id="GO:0004601">
    <property type="term" value="F:peroxidase activity"/>
    <property type="evidence" value="ECO:0007669"/>
    <property type="project" value="UniProtKB-KW"/>
</dbReference>
<dbReference type="InterPro" id="IPR029760">
    <property type="entry name" value="GPX_CS"/>
</dbReference>
<dbReference type="Pfam" id="PF00255">
    <property type="entry name" value="GSHPx"/>
    <property type="match status" value="1"/>
</dbReference>
<dbReference type="InterPro" id="IPR000889">
    <property type="entry name" value="Glutathione_peroxidase"/>
</dbReference>
<dbReference type="InterPro" id="IPR036249">
    <property type="entry name" value="Thioredoxin-like_sf"/>
</dbReference>
<dbReference type="EMBL" id="JBBMFD010000015">
    <property type="protein sequence ID" value="MEQ2440946.1"/>
    <property type="molecule type" value="Genomic_DNA"/>
</dbReference>
<dbReference type="PROSITE" id="PS51355">
    <property type="entry name" value="GLUTATHIONE_PEROXID_3"/>
    <property type="match status" value="1"/>
</dbReference>
<dbReference type="PROSITE" id="PS00763">
    <property type="entry name" value="GLUTATHIONE_PEROXID_2"/>
    <property type="match status" value="1"/>
</dbReference>
<comment type="similarity">
    <text evidence="1 4">Belongs to the glutathione peroxidase family.</text>
</comment>
<evidence type="ECO:0000259" key="5">
    <source>
        <dbReference type="PROSITE" id="PS51352"/>
    </source>
</evidence>
<keyword evidence="3 4" id="KW-0560">Oxidoreductase</keyword>